<dbReference type="Pfam" id="PF08240">
    <property type="entry name" value="ADH_N"/>
    <property type="match status" value="1"/>
</dbReference>
<gene>
    <name evidence="4" type="ORF">CLV41_105120</name>
</gene>
<dbReference type="SUPFAM" id="SSF50129">
    <property type="entry name" value="GroES-like"/>
    <property type="match status" value="1"/>
</dbReference>
<dbReference type="InterPro" id="IPR020843">
    <property type="entry name" value="ER"/>
</dbReference>
<dbReference type="InterPro" id="IPR013154">
    <property type="entry name" value="ADH-like_N"/>
</dbReference>
<dbReference type="Gene3D" id="3.40.50.720">
    <property type="entry name" value="NAD(P)-binding Rossmann-like Domain"/>
    <property type="match status" value="1"/>
</dbReference>
<organism evidence="4 5">
    <name type="scientific">Roseibium marinum</name>
    <dbReference type="NCBI Taxonomy" id="281252"/>
    <lineage>
        <taxon>Bacteria</taxon>
        <taxon>Pseudomonadati</taxon>
        <taxon>Pseudomonadota</taxon>
        <taxon>Alphaproteobacteria</taxon>
        <taxon>Hyphomicrobiales</taxon>
        <taxon>Stappiaceae</taxon>
        <taxon>Roseibium</taxon>
    </lineage>
</organism>
<accession>A0A2S3UT97</accession>
<keyword evidence="5" id="KW-1185">Reference proteome</keyword>
<dbReference type="InterPro" id="IPR011032">
    <property type="entry name" value="GroES-like_sf"/>
</dbReference>
<keyword evidence="1" id="KW-0521">NADP</keyword>
<dbReference type="AlphaFoldDB" id="A0A2S3UT97"/>
<dbReference type="SMART" id="SM00829">
    <property type="entry name" value="PKS_ER"/>
    <property type="match status" value="1"/>
</dbReference>
<dbReference type="GO" id="GO:0016651">
    <property type="term" value="F:oxidoreductase activity, acting on NAD(P)H"/>
    <property type="evidence" value="ECO:0007669"/>
    <property type="project" value="TreeGrafter"/>
</dbReference>
<dbReference type="SUPFAM" id="SSF51735">
    <property type="entry name" value="NAD(P)-binding Rossmann-fold domains"/>
    <property type="match status" value="1"/>
</dbReference>
<comment type="caution">
    <text evidence="4">The sequence shown here is derived from an EMBL/GenBank/DDBJ whole genome shotgun (WGS) entry which is preliminary data.</text>
</comment>
<dbReference type="OrthoDB" id="9780520at2"/>
<evidence type="ECO:0000256" key="2">
    <source>
        <dbReference type="ARBA" id="ARBA00023002"/>
    </source>
</evidence>
<name>A0A2S3UT97_9HYPH</name>
<dbReference type="PANTHER" id="PTHR48106">
    <property type="entry name" value="QUINONE OXIDOREDUCTASE PIG3-RELATED"/>
    <property type="match status" value="1"/>
</dbReference>
<dbReference type="PANTHER" id="PTHR48106:SF8">
    <property type="entry name" value="OS02G0805600 PROTEIN"/>
    <property type="match status" value="1"/>
</dbReference>
<evidence type="ECO:0000313" key="4">
    <source>
        <dbReference type="EMBL" id="POF30942.1"/>
    </source>
</evidence>
<dbReference type="GO" id="GO:0070402">
    <property type="term" value="F:NADPH binding"/>
    <property type="evidence" value="ECO:0007669"/>
    <property type="project" value="TreeGrafter"/>
</dbReference>
<evidence type="ECO:0000259" key="3">
    <source>
        <dbReference type="SMART" id="SM00829"/>
    </source>
</evidence>
<dbReference type="Pfam" id="PF00107">
    <property type="entry name" value="ADH_zinc_N"/>
    <property type="match status" value="1"/>
</dbReference>
<dbReference type="EMBL" id="PPCN01000005">
    <property type="protein sequence ID" value="POF30942.1"/>
    <property type="molecule type" value="Genomic_DNA"/>
</dbReference>
<protein>
    <submittedName>
        <fullName evidence="4">NADPH2:quinone reductase</fullName>
    </submittedName>
</protein>
<feature type="domain" description="Enoyl reductase (ER)" evidence="3">
    <location>
        <begin position="37"/>
        <end position="350"/>
    </location>
</feature>
<keyword evidence="2" id="KW-0560">Oxidoreductase</keyword>
<dbReference type="InterPro" id="IPR014189">
    <property type="entry name" value="Quinone_OxRdtase_PIG3"/>
</dbReference>
<sequence length="357" mass="36747">MIASPKTPDTPNSINGQGDFVVPVPSTMSAVVARKPGGPEVLDIVERAVPQPGPGDVLIRVAAAGVNRPDIMQRTGVATPPPGAGDILGLEIAGEIVAAGEGVSRSWIGREVMALVSAGGYAQYCLARVDHCIAVPHSLDLIKAGALPEGLFTVWHNLFERGALKAGDAVLIHGGGSGIGTLAIALAKAKGAVVLATVGSREKATVASKLGADEVINYRDEDFAEAVLRRTGNRGVDIVIDIVGGDYVARNLSCMAPGGRHVSLSFFNGATVSVDLPMIMKKGLWLTSSTLRPKSDAEKTLIAHGVCRELMPLVSGGSVGPTIHAVIPFSDVREAHEMMDAGANIGKIVLDVAGVGA</sequence>
<evidence type="ECO:0000256" key="1">
    <source>
        <dbReference type="ARBA" id="ARBA00022857"/>
    </source>
</evidence>
<dbReference type="Proteomes" id="UP000236959">
    <property type="component" value="Unassembled WGS sequence"/>
</dbReference>
<proteinExistence type="predicted"/>
<dbReference type="InterPro" id="IPR013149">
    <property type="entry name" value="ADH-like_C"/>
</dbReference>
<dbReference type="CDD" id="cd05276">
    <property type="entry name" value="p53_inducible_oxidoreductase"/>
    <property type="match status" value="1"/>
</dbReference>
<dbReference type="NCBIfam" id="TIGR02824">
    <property type="entry name" value="quinone_pig3"/>
    <property type="match status" value="1"/>
</dbReference>
<dbReference type="Gene3D" id="3.90.180.10">
    <property type="entry name" value="Medium-chain alcohol dehydrogenases, catalytic domain"/>
    <property type="match status" value="1"/>
</dbReference>
<evidence type="ECO:0000313" key="5">
    <source>
        <dbReference type="Proteomes" id="UP000236959"/>
    </source>
</evidence>
<reference evidence="4 5" key="1">
    <citation type="submission" date="2018-01" db="EMBL/GenBank/DDBJ databases">
        <title>Genomic Encyclopedia of Archaeal and Bacterial Type Strains, Phase II (KMG-II): from individual species to whole genera.</title>
        <authorList>
            <person name="Goeker M."/>
        </authorList>
    </citation>
    <scope>NUCLEOTIDE SEQUENCE [LARGE SCALE GENOMIC DNA]</scope>
    <source>
        <strain evidence="4 5">DSM 17023</strain>
    </source>
</reference>
<dbReference type="InterPro" id="IPR036291">
    <property type="entry name" value="NAD(P)-bd_dom_sf"/>
</dbReference>